<sequence length="92" mass="10501">MSRYAHLLLALGLLLLIVHAVWSCILLLIEDAKPKIPVVIEDKGPRIQDIAQSFNTYWNSWDPDHCRNICTASKRACQLWDCADVPGVKQWD</sequence>
<feature type="chain" id="PRO_5015868457" evidence="1">
    <location>
        <begin position="24"/>
        <end position="92"/>
    </location>
</feature>
<proteinExistence type="predicted"/>
<evidence type="ECO:0000313" key="3">
    <source>
        <dbReference type="Proteomes" id="UP000244855"/>
    </source>
</evidence>
<reference evidence="2 3" key="1">
    <citation type="journal article" date="2018" name="Sci. Rep.">
        <title>Comparative genomics provides insights into the lifestyle and reveals functional heterogeneity of dark septate endophytic fungi.</title>
        <authorList>
            <person name="Knapp D.G."/>
            <person name="Nemeth J.B."/>
            <person name="Barry K."/>
            <person name="Hainaut M."/>
            <person name="Henrissat B."/>
            <person name="Johnson J."/>
            <person name="Kuo A."/>
            <person name="Lim J.H.P."/>
            <person name="Lipzen A."/>
            <person name="Nolan M."/>
            <person name="Ohm R.A."/>
            <person name="Tamas L."/>
            <person name="Grigoriev I.V."/>
            <person name="Spatafora J.W."/>
            <person name="Nagy L.G."/>
            <person name="Kovacs G.M."/>
        </authorList>
    </citation>
    <scope>NUCLEOTIDE SEQUENCE [LARGE SCALE GENOMIC DNA]</scope>
    <source>
        <strain evidence="2 3">DSE2036</strain>
    </source>
</reference>
<dbReference type="Proteomes" id="UP000244855">
    <property type="component" value="Unassembled WGS sequence"/>
</dbReference>
<feature type="signal peptide" evidence="1">
    <location>
        <begin position="1"/>
        <end position="23"/>
    </location>
</feature>
<organism evidence="2 3">
    <name type="scientific">Periconia macrospinosa</name>
    <dbReference type="NCBI Taxonomy" id="97972"/>
    <lineage>
        <taxon>Eukaryota</taxon>
        <taxon>Fungi</taxon>
        <taxon>Dikarya</taxon>
        <taxon>Ascomycota</taxon>
        <taxon>Pezizomycotina</taxon>
        <taxon>Dothideomycetes</taxon>
        <taxon>Pleosporomycetidae</taxon>
        <taxon>Pleosporales</taxon>
        <taxon>Massarineae</taxon>
        <taxon>Periconiaceae</taxon>
        <taxon>Periconia</taxon>
    </lineage>
</organism>
<name>A0A2V1E5S2_9PLEO</name>
<keyword evidence="3" id="KW-1185">Reference proteome</keyword>
<dbReference type="OrthoDB" id="3781639at2759"/>
<accession>A0A2V1E5S2</accession>
<gene>
    <name evidence="2" type="ORF">DM02DRAFT_610734</name>
</gene>
<dbReference type="EMBL" id="KZ805314">
    <property type="protein sequence ID" value="PVI05449.1"/>
    <property type="molecule type" value="Genomic_DNA"/>
</dbReference>
<protein>
    <submittedName>
        <fullName evidence="2">Uncharacterized protein</fullName>
    </submittedName>
</protein>
<keyword evidence="1" id="KW-0732">Signal</keyword>
<evidence type="ECO:0000256" key="1">
    <source>
        <dbReference type="SAM" id="SignalP"/>
    </source>
</evidence>
<evidence type="ECO:0000313" key="2">
    <source>
        <dbReference type="EMBL" id="PVI05449.1"/>
    </source>
</evidence>
<dbReference type="AlphaFoldDB" id="A0A2V1E5S2"/>